<reference evidence="5 6" key="1">
    <citation type="submission" date="2018-06" db="EMBL/GenBank/DDBJ databases">
        <title>Complete Genomes of Monosporascus.</title>
        <authorList>
            <person name="Robinson A.J."/>
            <person name="Natvig D.O."/>
        </authorList>
    </citation>
    <scope>NUCLEOTIDE SEQUENCE [LARGE SCALE GENOMIC DNA]</scope>
    <source>
        <strain evidence="5 6">CBS 609.92</strain>
    </source>
</reference>
<name>A0ABY0H979_9PEZI</name>
<organism evidence="5 6">
    <name type="scientific">Monosporascus cannonballus</name>
    <dbReference type="NCBI Taxonomy" id="155416"/>
    <lineage>
        <taxon>Eukaryota</taxon>
        <taxon>Fungi</taxon>
        <taxon>Dikarya</taxon>
        <taxon>Ascomycota</taxon>
        <taxon>Pezizomycotina</taxon>
        <taxon>Sordariomycetes</taxon>
        <taxon>Xylariomycetidae</taxon>
        <taxon>Xylariales</taxon>
        <taxon>Xylariales incertae sedis</taxon>
        <taxon>Monosporascus</taxon>
    </lineage>
</organism>
<dbReference type="PANTHER" id="PTHR23501">
    <property type="entry name" value="MAJOR FACILITATOR SUPERFAMILY"/>
    <property type="match status" value="1"/>
</dbReference>
<comment type="subcellular location">
    <subcellularLocation>
        <location evidence="1">Membrane</location>
        <topology evidence="1">Multi-pass membrane protein</topology>
    </subcellularLocation>
</comment>
<evidence type="ECO:0000256" key="4">
    <source>
        <dbReference type="ARBA" id="ARBA00023136"/>
    </source>
</evidence>
<evidence type="ECO:0008006" key="7">
    <source>
        <dbReference type="Google" id="ProtNLM"/>
    </source>
</evidence>
<evidence type="ECO:0000313" key="6">
    <source>
        <dbReference type="Proteomes" id="UP000294003"/>
    </source>
</evidence>
<dbReference type="SUPFAM" id="SSF103473">
    <property type="entry name" value="MFS general substrate transporter"/>
    <property type="match status" value="1"/>
</dbReference>
<comment type="caution">
    <text evidence="5">The sequence shown here is derived from an EMBL/GenBank/DDBJ whole genome shotgun (WGS) entry which is preliminary data.</text>
</comment>
<evidence type="ECO:0000313" key="5">
    <source>
        <dbReference type="EMBL" id="RYO84904.1"/>
    </source>
</evidence>
<gene>
    <name evidence="5" type="ORF">DL762_005428</name>
</gene>
<keyword evidence="6" id="KW-1185">Reference proteome</keyword>
<dbReference type="Proteomes" id="UP000294003">
    <property type="component" value="Unassembled WGS sequence"/>
</dbReference>
<accession>A0ABY0H979</accession>
<keyword evidence="4" id="KW-0472">Membrane</keyword>
<keyword evidence="2" id="KW-0812">Transmembrane</keyword>
<protein>
    <recommendedName>
        <fullName evidence="7">Major facilitator superfamily (MFS) profile domain-containing protein</fullName>
    </recommendedName>
</protein>
<evidence type="ECO:0000256" key="2">
    <source>
        <dbReference type="ARBA" id="ARBA00022692"/>
    </source>
</evidence>
<keyword evidence="3" id="KW-1133">Transmembrane helix</keyword>
<sequence length="109" mass="11083">MLSLVVASIISGGVSTKVGYYVPATLLSPSLLSPGQGPMSTFRVGETPAHWIGYQFIAGLGPGCDIQSAGLAAHAVLPKPDIPTSITIMFFPQQLGGAIFPSVVGLGSV</sequence>
<dbReference type="EMBL" id="QJNS01000149">
    <property type="protein sequence ID" value="RYO84904.1"/>
    <property type="molecule type" value="Genomic_DNA"/>
</dbReference>
<dbReference type="InterPro" id="IPR036259">
    <property type="entry name" value="MFS_trans_sf"/>
</dbReference>
<proteinExistence type="predicted"/>
<evidence type="ECO:0000256" key="3">
    <source>
        <dbReference type="ARBA" id="ARBA00022989"/>
    </source>
</evidence>
<evidence type="ECO:0000256" key="1">
    <source>
        <dbReference type="ARBA" id="ARBA00004141"/>
    </source>
</evidence>
<dbReference type="PANTHER" id="PTHR23501:SF201">
    <property type="entry name" value="MFS AFLATOXIN EFFLUX PUMP"/>
    <property type="match status" value="1"/>
</dbReference>